<evidence type="ECO:0008006" key="3">
    <source>
        <dbReference type="Google" id="ProtNLM"/>
    </source>
</evidence>
<sequence length="383" mass="42950">MSDEFDPRVHIEDRTTGRRRSVRRDQLTGVDEFINSLQRTFDMPPEMRFQGWQGSDEDHAPESGRPAYRVVYKTLRTVPTQPAVVVAANCRVMFANDRVTWGEPRYGRALPWRRPDRFLVPDWGRVFYNPVRYVREADDAIPMEAHQETTPPMNYVEVLYLLNETDAEGGHSDRLAGARAAISTLLASLDLVFGPRLLGLQITEEIGEVFDDWHWNQRLDGPTVALEAQAELKYIDADAAVAQIGAVFDANAGRSEEERARLQIASQWYWRADAETDPVQAFIAHWLTIETLEMDGTNIASLKNAVHALVGGPREQCAAAVGRLKGLRSRLVHGKTRSVSSNQIDAVRSVSSALLERRLLGVISEARRTQLQEAVADASQSGF</sequence>
<organism evidence="1 2">
    <name type="scientific">Curtobacterium subtropicum</name>
    <dbReference type="NCBI Taxonomy" id="3055138"/>
    <lineage>
        <taxon>Bacteria</taxon>
        <taxon>Bacillati</taxon>
        <taxon>Actinomycetota</taxon>
        <taxon>Actinomycetes</taxon>
        <taxon>Micrococcales</taxon>
        <taxon>Microbacteriaceae</taxon>
        <taxon>Curtobacterium</taxon>
    </lineage>
</organism>
<evidence type="ECO:0000313" key="2">
    <source>
        <dbReference type="Proteomes" id="UP001235720"/>
    </source>
</evidence>
<dbReference type="EMBL" id="JAUCMM010000003">
    <property type="protein sequence ID" value="MDM7887891.1"/>
    <property type="molecule type" value="Genomic_DNA"/>
</dbReference>
<evidence type="ECO:0000313" key="1">
    <source>
        <dbReference type="EMBL" id="MDM7887891.1"/>
    </source>
</evidence>
<accession>A0ABT7TE83</accession>
<name>A0ABT7TE83_9MICO</name>
<proteinExistence type="predicted"/>
<keyword evidence="2" id="KW-1185">Reference proteome</keyword>
<dbReference type="RefSeq" id="WP_289469612.1">
    <property type="nucleotide sequence ID" value="NZ_JAUCMM010000003.1"/>
</dbReference>
<comment type="caution">
    <text evidence="1">The sequence shown here is derived from an EMBL/GenBank/DDBJ whole genome shotgun (WGS) entry which is preliminary data.</text>
</comment>
<protein>
    <recommendedName>
        <fullName evidence="3">Apea-like HEPN domain-containing protein</fullName>
    </recommendedName>
</protein>
<dbReference type="Proteomes" id="UP001235720">
    <property type="component" value="Unassembled WGS sequence"/>
</dbReference>
<gene>
    <name evidence="1" type="ORF">QUG98_05420</name>
</gene>
<reference evidence="1 2" key="1">
    <citation type="submission" date="2023-06" db="EMBL/GenBank/DDBJ databases">
        <authorList>
            <person name="Feng G."/>
            <person name="Li J."/>
            <person name="Zhu H."/>
        </authorList>
    </citation>
    <scope>NUCLEOTIDE SEQUENCE [LARGE SCALE GENOMIC DNA]</scope>
    <source>
        <strain evidence="1 2">RHCJP20</strain>
    </source>
</reference>